<dbReference type="PANTHER" id="PTHR48086">
    <property type="entry name" value="SODIUM/PROLINE SYMPORTER-RELATED"/>
    <property type="match status" value="1"/>
</dbReference>
<reference evidence="15" key="1">
    <citation type="submission" date="2022-10" db="EMBL/GenBank/DDBJ databases">
        <title>Complete genome of Methanoculleus submarinus DSM 15122.</title>
        <authorList>
            <person name="Chen S.-C."/>
            <person name="Lai S.-J."/>
            <person name="You Y.-T."/>
        </authorList>
    </citation>
    <scope>NUCLEOTIDE SEQUENCE</scope>
    <source>
        <strain evidence="15">DSM 15122</strain>
    </source>
</reference>
<proteinExistence type="inferred from homology"/>
<keyword evidence="6" id="KW-0769">Symport</keyword>
<feature type="region of interest" description="Disordered" evidence="13">
    <location>
        <begin position="502"/>
        <end position="527"/>
    </location>
</feature>
<sequence>MADLATFALIALYFFVLIGIGNWASKKIHNTEDYILAGRSLGFWVFTILIVCSICSGMTLLGVSGFGYTSGWPGIWEQIFVPLAAAFCIIFFGVKLQAIGKERGYLTVQDYLADRFESPRALRALSAVSGIIVSLIYLVGQYAAISIVIVWLFGIPHWQALLISGVIITAYTVIGGLYAVSWTTLFQGGILIFGVLLMAPFVVMSAGGLTHINSVLAGIDPNFVEPWYPAAYASYAYATPEFLVSFGILLMVGLACAPHVINNVLAAKEARYFKWAPLVAFGIYAVVMFLVKFTGFAVRSLVEEGRLVLPDAVNAQDFAFILGVEHAIPNMAFWALFAVIVLAAVMSTTDRLMLTVGTSFAWDIYKNIFRPAATDKEVLLVSKVAIVFGAGGTLLLAINPPPMLAWLIWMGIGVMLATFAVPLLAGLYWRGATGEGAIASMAVGLVAAAAFGYWHQFVSPLPMHFSFFALVLSALAMVVVSLLTARSSADVLDGTRTGWFIQSPESAPRPGAPGATRLADKDSPRRQ</sequence>
<evidence type="ECO:0000256" key="3">
    <source>
        <dbReference type="ARBA" id="ARBA00022448"/>
    </source>
</evidence>
<feature type="transmembrane region" description="Helical" evidence="14">
    <location>
        <begin position="158"/>
        <end position="178"/>
    </location>
</feature>
<dbReference type="PANTHER" id="PTHR48086:SF3">
    <property type="entry name" value="SODIUM_PROLINE SYMPORTER"/>
    <property type="match status" value="1"/>
</dbReference>
<feature type="transmembrane region" description="Helical" evidence="14">
    <location>
        <begin position="75"/>
        <end position="94"/>
    </location>
</feature>
<evidence type="ECO:0000256" key="7">
    <source>
        <dbReference type="ARBA" id="ARBA00022989"/>
    </source>
</evidence>
<evidence type="ECO:0000256" key="2">
    <source>
        <dbReference type="ARBA" id="ARBA00006434"/>
    </source>
</evidence>
<keyword evidence="8" id="KW-0915">Sodium</keyword>
<evidence type="ECO:0000256" key="1">
    <source>
        <dbReference type="ARBA" id="ARBA00004651"/>
    </source>
</evidence>
<dbReference type="PROSITE" id="PS50283">
    <property type="entry name" value="NA_SOLUT_SYMP_3"/>
    <property type="match status" value="1"/>
</dbReference>
<feature type="transmembrane region" description="Helical" evidence="14">
    <location>
        <begin position="232"/>
        <end position="257"/>
    </location>
</feature>
<dbReference type="RefSeq" id="WP_011843916.1">
    <property type="nucleotide sequence ID" value="NZ_CP109831.1"/>
</dbReference>
<dbReference type="GO" id="GO:0005886">
    <property type="term" value="C:plasma membrane"/>
    <property type="evidence" value="ECO:0007669"/>
    <property type="project" value="UniProtKB-SubCell"/>
</dbReference>
<evidence type="ECO:0000256" key="13">
    <source>
        <dbReference type="SAM" id="MobiDB-lite"/>
    </source>
</evidence>
<keyword evidence="10 14" id="KW-0472">Membrane</keyword>
<feature type="transmembrane region" description="Helical" evidence="14">
    <location>
        <begin position="6"/>
        <end position="24"/>
    </location>
</feature>
<dbReference type="InterPro" id="IPR001734">
    <property type="entry name" value="Na/solute_symporter"/>
</dbReference>
<evidence type="ECO:0000256" key="12">
    <source>
        <dbReference type="RuleBase" id="RU362091"/>
    </source>
</evidence>
<dbReference type="GO" id="GO:0006814">
    <property type="term" value="P:sodium ion transport"/>
    <property type="evidence" value="ECO:0007669"/>
    <property type="project" value="UniProtKB-KW"/>
</dbReference>
<feature type="transmembrane region" description="Helical" evidence="14">
    <location>
        <begin position="404"/>
        <end position="429"/>
    </location>
</feature>
<feature type="transmembrane region" description="Helical" evidence="14">
    <location>
        <begin position="436"/>
        <end position="455"/>
    </location>
</feature>
<evidence type="ECO:0000256" key="5">
    <source>
        <dbReference type="ARBA" id="ARBA00022692"/>
    </source>
</evidence>
<keyword evidence="11" id="KW-0739">Sodium transport</keyword>
<keyword evidence="9" id="KW-0406">Ion transport</keyword>
<feature type="transmembrane region" description="Helical" evidence="14">
    <location>
        <begin position="190"/>
        <end position="212"/>
    </location>
</feature>
<comment type="subcellular location">
    <subcellularLocation>
        <location evidence="1">Cell membrane</location>
        <topology evidence="1">Multi-pass membrane protein</topology>
    </subcellularLocation>
</comment>
<keyword evidence="7 14" id="KW-1133">Transmembrane helix</keyword>
<dbReference type="Pfam" id="PF00474">
    <property type="entry name" value="SSF"/>
    <property type="match status" value="1"/>
</dbReference>
<feature type="transmembrane region" description="Helical" evidence="14">
    <location>
        <begin position="278"/>
        <end position="298"/>
    </location>
</feature>
<dbReference type="GeneID" id="4847703"/>
<keyword evidence="16" id="KW-1185">Reference proteome</keyword>
<dbReference type="GO" id="GO:0015293">
    <property type="term" value="F:symporter activity"/>
    <property type="evidence" value="ECO:0007669"/>
    <property type="project" value="UniProtKB-KW"/>
</dbReference>
<evidence type="ECO:0000313" key="15">
    <source>
        <dbReference type="EMBL" id="UYU18424.1"/>
    </source>
</evidence>
<dbReference type="AlphaFoldDB" id="A0AAX3EAK9"/>
<dbReference type="Gene3D" id="1.20.1730.10">
    <property type="entry name" value="Sodium/glucose cotransporter"/>
    <property type="match status" value="1"/>
</dbReference>
<dbReference type="Proteomes" id="UP001156196">
    <property type="component" value="Chromosome"/>
</dbReference>
<gene>
    <name evidence="15" type="ORF">OH143_12085</name>
</gene>
<evidence type="ECO:0000256" key="6">
    <source>
        <dbReference type="ARBA" id="ARBA00022847"/>
    </source>
</evidence>
<evidence type="ECO:0000256" key="11">
    <source>
        <dbReference type="ARBA" id="ARBA00023201"/>
    </source>
</evidence>
<evidence type="ECO:0000256" key="9">
    <source>
        <dbReference type="ARBA" id="ARBA00023065"/>
    </source>
</evidence>
<feature type="compositionally biased region" description="Basic and acidic residues" evidence="13">
    <location>
        <begin position="518"/>
        <end position="527"/>
    </location>
</feature>
<feature type="transmembrane region" description="Helical" evidence="14">
    <location>
        <begin position="378"/>
        <end position="398"/>
    </location>
</feature>
<accession>A0AAX3EAK9</accession>
<dbReference type="CDD" id="cd10322">
    <property type="entry name" value="SLC5sbd"/>
    <property type="match status" value="1"/>
</dbReference>
<feature type="transmembrane region" description="Helical" evidence="14">
    <location>
        <begin position="124"/>
        <end position="152"/>
    </location>
</feature>
<dbReference type="InterPro" id="IPR038377">
    <property type="entry name" value="Na/Glc_symporter_sf"/>
</dbReference>
<dbReference type="KEGG" id="msum:OH143_12085"/>
<keyword evidence="3" id="KW-0813">Transport</keyword>
<protein>
    <submittedName>
        <fullName evidence="15">Sodium:solute symporter family protein</fullName>
    </submittedName>
</protein>
<evidence type="ECO:0000256" key="8">
    <source>
        <dbReference type="ARBA" id="ARBA00023053"/>
    </source>
</evidence>
<dbReference type="InterPro" id="IPR050277">
    <property type="entry name" value="Sodium:Solute_Symporter"/>
</dbReference>
<organism evidence="15 16">
    <name type="scientific">Methanoculleus submarinus</name>
    <dbReference type="NCBI Taxonomy" id="204050"/>
    <lineage>
        <taxon>Archaea</taxon>
        <taxon>Methanobacteriati</taxon>
        <taxon>Methanobacteriota</taxon>
        <taxon>Stenosarchaea group</taxon>
        <taxon>Methanomicrobia</taxon>
        <taxon>Methanomicrobiales</taxon>
        <taxon>Methanomicrobiaceae</taxon>
        <taxon>Methanoculleus</taxon>
    </lineage>
</organism>
<comment type="similarity">
    <text evidence="2 12">Belongs to the sodium:solute symporter (SSF) (TC 2.A.21) family.</text>
</comment>
<dbReference type="NCBIfam" id="TIGR00813">
    <property type="entry name" value="sss"/>
    <property type="match status" value="1"/>
</dbReference>
<evidence type="ECO:0000256" key="10">
    <source>
        <dbReference type="ARBA" id="ARBA00023136"/>
    </source>
</evidence>
<name>A0AAX3EAK9_9EURY</name>
<dbReference type="EMBL" id="CP109831">
    <property type="protein sequence ID" value="UYU18424.1"/>
    <property type="molecule type" value="Genomic_DNA"/>
</dbReference>
<keyword evidence="5 14" id="KW-0812">Transmembrane</keyword>
<evidence type="ECO:0000256" key="4">
    <source>
        <dbReference type="ARBA" id="ARBA00022475"/>
    </source>
</evidence>
<keyword evidence="4" id="KW-1003">Cell membrane</keyword>
<feature type="transmembrane region" description="Helical" evidence="14">
    <location>
        <begin position="36"/>
        <end position="63"/>
    </location>
</feature>
<evidence type="ECO:0000256" key="14">
    <source>
        <dbReference type="SAM" id="Phobius"/>
    </source>
</evidence>
<feature type="transmembrane region" description="Helical" evidence="14">
    <location>
        <begin position="318"/>
        <end position="345"/>
    </location>
</feature>
<feature type="transmembrane region" description="Helical" evidence="14">
    <location>
        <begin position="461"/>
        <end position="483"/>
    </location>
</feature>
<evidence type="ECO:0000313" key="16">
    <source>
        <dbReference type="Proteomes" id="UP001156196"/>
    </source>
</evidence>